<protein>
    <submittedName>
        <fullName evidence="2">Uncharacterized protein</fullName>
    </submittedName>
</protein>
<dbReference type="Proteomes" id="UP000886523">
    <property type="component" value="Unassembled WGS sequence"/>
</dbReference>
<dbReference type="AlphaFoldDB" id="A0A9P6DNQ1"/>
<proteinExistence type="predicted"/>
<evidence type="ECO:0000313" key="3">
    <source>
        <dbReference type="Proteomes" id="UP000886523"/>
    </source>
</evidence>
<evidence type="ECO:0000256" key="1">
    <source>
        <dbReference type="SAM" id="MobiDB-lite"/>
    </source>
</evidence>
<feature type="compositionally biased region" description="Basic residues" evidence="1">
    <location>
        <begin position="64"/>
        <end position="73"/>
    </location>
</feature>
<sequence>MNLTDSPSIIRHFAGMWDLLMTPLAARRVGATVMGAQRNVGSLKLLPLRRNRSRVGSQTSSRYPSRKLGRNGRNRSSCGISRIRVVNFVLMIRSSGVQTARPIDIAGETTNQSAAEIPNMKVPEIGVTSRTKGKLPCATNFYLRGAREMPNHDIEAQTTSIGRSKSERPGIGINGRSVDTIVIHWLMVI</sequence>
<evidence type="ECO:0000313" key="2">
    <source>
        <dbReference type="EMBL" id="KAF9505433.1"/>
    </source>
</evidence>
<dbReference type="EMBL" id="MU129154">
    <property type="protein sequence ID" value="KAF9505433.1"/>
    <property type="molecule type" value="Genomic_DNA"/>
</dbReference>
<comment type="caution">
    <text evidence="2">The sequence shown here is derived from an EMBL/GenBank/DDBJ whole genome shotgun (WGS) entry which is preliminary data.</text>
</comment>
<organism evidence="2 3">
    <name type="scientific">Hydnum rufescens UP504</name>
    <dbReference type="NCBI Taxonomy" id="1448309"/>
    <lineage>
        <taxon>Eukaryota</taxon>
        <taxon>Fungi</taxon>
        <taxon>Dikarya</taxon>
        <taxon>Basidiomycota</taxon>
        <taxon>Agaricomycotina</taxon>
        <taxon>Agaricomycetes</taxon>
        <taxon>Cantharellales</taxon>
        <taxon>Hydnaceae</taxon>
        <taxon>Hydnum</taxon>
    </lineage>
</organism>
<keyword evidence="3" id="KW-1185">Reference proteome</keyword>
<name>A0A9P6DNQ1_9AGAM</name>
<reference evidence="2" key="1">
    <citation type="journal article" date="2020" name="Nat. Commun.">
        <title>Large-scale genome sequencing of mycorrhizal fungi provides insights into the early evolution of symbiotic traits.</title>
        <authorList>
            <person name="Miyauchi S."/>
            <person name="Kiss E."/>
            <person name="Kuo A."/>
            <person name="Drula E."/>
            <person name="Kohler A."/>
            <person name="Sanchez-Garcia M."/>
            <person name="Morin E."/>
            <person name="Andreopoulos B."/>
            <person name="Barry K.W."/>
            <person name="Bonito G."/>
            <person name="Buee M."/>
            <person name="Carver A."/>
            <person name="Chen C."/>
            <person name="Cichocki N."/>
            <person name="Clum A."/>
            <person name="Culley D."/>
            <person name="Crous P.W."/>
            <person name="Fauchery L."/>
            <person name="Girlanda M."/>
            <person name="Hayes R.D."/>
            <person name="Keri Z."/>
            <person name="LaButti K."/>
            <person name="Lipzen A."/>
            <person name="Lombard V."/>
            <person name="Magnuson J."/>
            <person name="Maillard F."/>
            <person name="Murat C."/>
            <person name="Nolan M."/>
            <person name="Ohm R.A."/>
            <person name="Pangilinan J."/>
            <person name="Pereira M.F."/>
            <person name="Perotto S."/>
            <person name="Peter M."/>
            <person name="Pfister S."/>
            <person name="Riley R."/>
            <person name="Sitrit Y."/>
            <person name="Stielow J.B."/>
            <person name="Szollosi G."/>
            <person name="Zifcakova L."/>
            <person name="Stursova M."/>
            <person name="Spatafora J.W."/>
            <person name="Tedersoo L."/>
            <person name="Vaario L.M."/>
            <person name="Yamada A."/>
            <person name="Yan M."/>
            <person name="Wang P."/>
            <person name="Xu J."/>
            <person name="Bruns T."/>
            <person name="Baldrian P."/>
            <person name="Vilgalys R."/>
            <person name="Dunand C."/>
            <person name="Henrissat B."/>
            <person name="Grigoriev I.V."/>
            <person name="Hibbett D."/>
            <person name="Nagy L.G."/>
            <person name="Martin F.M."/>
        </authorList>
    </citation>
    <scope>NUCLEOTIDE SEQUENCE</scope>
    <source>
        <strain evidence="2">UP504</strain>
    </source>
</reference>
<feature type="compositionally biased region" description="Polar residues" evidence="1">
    <location>
        <begin position="54"/>
        <end position="63"/>
    </location>
</feature>
<gene>
    <name evidence="2" type="ORF">BS47DRAFT_1353964</name>
</gene>
<accession>A0A9P6DNQ1</accession>
<feature type="non-terminal residue" evidence="2">
    <location>
        <position position="189"/>
    </location>
</feature>
<feature type="region of interest" description="Disordered" evidence="1">
    <location>
        <begin position="51"/>
        <end position="75"/>
    </location>
</feature>